<keyword evidence="1" id="KW-0175">Coiled coil</keyword>
<sequence length="180" mass="19611">MSMSSVAGMTIGLALLAVLVIGLLTYMSALVRKAYELKVELNAVLDRRLAEIEEEAAGRSKKIRREVHDDVAKLKEQLARDVERLTAEAAAGTAETVAEVRREGEAARLAQAQAIDELRRRQLELQRALEAVGRDLARMSAATQPAVPAQPRPVRSHPAPMPPEMDDDDPPTDLRAFPGG</sequence>
<dbReference type="RefSeq" id="WP_097280243.1">
    <property type="nucleotide sequence ID" value="NZ_OCNJ01000007.1"/>
</dbReference>
<gene>
    <name evidence="3" type="ORF">SAMN05421508_107138</name>
</gene>
<name>A0A286GR24_9PROT</name>
<protein>
    <submittedName>
        <fullName evidence="3">Uncharacterized protein</fullName>
    </submittedName>
</protein>
<reference evidence="4" key="1">
    <citation type="submission" date="2017-09" db="EMBL/GenBank/DDBJ databases">
        <authorList>
            <person name="Varghese N."/>
            <person name="Submissions S."/>
        </authorList>
    </citation>
    <scope>NUCLEOTIDE SEQUENCE [LARGE SCALE GENOMIC DNA]</scope>
    <source>
        <strain evidence="4">USBA 140</strain>
    </source>
</reference>
<dbReference type="EMBL" id="OCNJ01000007">
    <property type="protein sequence ID" value="SOD97952.1"/>
    <property type="molecule type" value="Genomic_DNA"/>
</dbReference>
<proteinExistence type="predicted"/>
<feature type="region of interest" description="Disordered" evidence="2">
    <location>
        <begin position="140"/>
        <end position="180"/>
    </location>
</feature>
<dbReference type="Proteomes" id="UP000219621">
    <property type="component" value="Unassembled WGS sequence"/>
</dbReference>
<organism evidence="3 4">
    <name type="scientific">Caenispirillum bisanense</name>
    <dbReference type="NCBI Taxonomy" id="414052"/>
    <lineage>
        <taxon>Bacteria</taxon>
        <taxon>Pseudomonadati</taxon>
        <taxon>Pseudomonadota</taxon>
        <taxon>Alphaproteobacteria</taxon>
        <taxon>Rhodospirillales</taxon>
        <taxon>Novispirillaceae</taxon>
        <taxon>Caenispirillum</taxon>
    </lineage>
</organism>
<evidence type="ECO:0000256" key="2">
    <source>
        <dbReference type="SAM" id="MobiDB-lite"/>
    </source>
</evidence>
<keyword evidence="4" id="KW-1185">Reference proteome</keyword>
<dbReference type="OrthoDB" id="7357300at2"/>
<evidence type="ECO:0000313" key="4">
    <source>
        <dbReference type="Proteomes" id="UP000219621"/>
    </source>
</evidence>
<accession>A0A286GR24</accession>
<evidence type="ECO:0000256" key="1">
    <source>
        <dbReference type="SAM" id="Coils"/>
    </source>
</evidence>
<feature type="coiled-coil region" evidence="1">
    <location>
        <begin position="68"/>
        <end position="135"/>
    </location>
</feature>
<evidence type="ECO:0000313" key="3">
    <source>
        <dbReference type="EMBL" id="SOD97952.1"/>
    </source>
</evidence>
<dbReference type="AlphaFoldDB" id="A0A286GR24"/>